<dbReference type="AlphaFoldDB" id="A0A9Q1QNV3"/>
<accession>A0A9Q1QNV3</accession>
<comment type="caution">
    <text evidence="1">The sequence shown here is derived from an EMBL/GenBank/DDBJ whole genome shotgun (WGS) entry which is preliminary data.</text>
</comment>
<dbReference type="OrthoDB" id="1411964at2759"/>
<sequence>MSYISMIKYSFIINGVVKRAVKPTPRFRQGDPISSYLFLMCAKAFPTLITKVIQKIHGVIIYRVHCRANEEEFSKITRIIDTYEKSSLNCYCGVEEQYQGNTQRIKESCLQWSKEGNLEKDTGLARKTPTEIGRGYPYKTEHLCLLKHMGGMRFRDLIILVKAMLTKQGRRILTNCEFLLSHTLTETIFSPIVDARRGFDPYYTWRLI</sequence>
<dbReference type="Proteomes" id="UP001153076">
    <property type="component" value="Unassembled WGS sequence"/>
</dbReference>
<name>A0A9Q1QNV3_9CARY</name>
<proteinExistence type="predicted"/>
<keyword evidence="2" id="KW-1185">Reference proteome</keyword>
<protein>
    <recommendedName>
        <fullName evidence="3">Reverse transcriptase domain-containing protein</fullName>
    </recommendedName>
</protein>
<organism evidence="1 2">
    <name type="scientific">Carnegiea gigantea</name>
    <dbReference type="NCBI Taxonomy" id="171969"/>
    <lineage>
        <taxon>Eukaryota</taxon>
        <taxon>Viridiplantae</taxon>
        <taxon>Streptophyta</taxon>
        <taxon>Embryophyta</taxon>
        <taxon>Tracheophyta</taxon>
        <taxon>Spermatophyta</taxon>
        <taxon>Magnoliopsida</taxon>
        <taxon>eudicotyledons</taxon>
        <taxon>Gunneridae</taxon>
        <taxon>Pentapetalae</taxon>
        <taxon>Caryophyllales</taxon>
        <taxon>Cactineae</taxon>
        <taxon>Cactaceae</taxon>
        <taxon>Cactoideae</taxon>
        <taxon>Echinocereeae</taxon>
        <taxon>Carnegiea</taxon>
    </lineage>
</organism>
<evidence type="ECO:0000313" key="1">
    <source>
        <dbReference type="EMBL" id="KAJ8446940.1"/>
    </source>
</evidence>
<evidence type="ECO:0008006" key="3">
    <source>
        <dbReference type="Google" id="ProtNLM"/>
    </source>
</evidence>
<reference evidence="1" key="1">
    <citation type="submission" date="2022-04" db="EMBL/GenBank/DDBJ databases">
        <title>Carnegiea gigantea Genome sequencing and assembly v2.</title>
        <authorList>
            <person name="Copetti D."/>
            <person name="Sanderson M.J."/>
            <person name="Burquez A."/>
            <person name="Wojciechowski M.F."/>
        </authorList>
    </citation>
    <scope>NUCLEOTIDE SEQUENCE</scope>
    <source>
        <strain evidence="1">SGP5-SGP5p</strain>
        <tissue evidence="1">Aerial part</tissue>
    </source>
</reference>
<dbReference type="EMBL" id="JAKOGI010000045">
    <property type="protein sequence ID" value="KAJ8446940.1"/>
    <property type="molecule type" value="Genomic_DNA"/>
</dbReference>
<gene>
    <name evidence="1" type="ORF">Cgig2_026438</name>
</gene>
<evidence type="ECO:0000313" key="2">
    <source>
        <dbReference type="Proteomes" id="UP001153076"/>
    </source>
</evidence>